<dbReference type="EMBL" id="SELW01000638">
    <property type="protein sequence ID" value="TID17225.1"/>
    <property type="molecule type" value="Genomic_DNA"/>
</dbReference>
<dbReference type="OrthoDB" id="3980520at2759"/>
<evidence type="ECO:0000313" key="2">
    <source>
        <dbReference type="Proteomes" id="UP000307173"/>
    </source>
</evidence>
<accession>A0A4T0WX93</accession>
<sequence length="307" mass="35762">MQHAITAKGATNVLRNILKFEPKVSNSLTKTLLATSLRRDNSNTLVKTHVPVLRCHMSYTSLSHADFSELAPEYAPTKVINGRYVSNLLHTNDYFLIFKSIDELQQYFKYSQGTKINELDVRLKEINDFAHYMRFLYPNFMPDLDDLGDLLTIARRSAIIDNKVKAKDFRTSLRLLLEKRTEAYSRYDLSAATQLSEYSLLLSDFITKKYGSFTLRFPQISRSNCVVLHNFPARIRLEKLTEFLWDLNWYDKSTLRIRKIFVNRSTNLATLILCFNTSEDANHCVRRLHNQNLFYNKKLPVLSAEIL</sequence>
<organism evidence="1 2">
    <name type="scientific">Pichia inconspicua</name>
    <dbReference type="NCBI Taxonomy" id="52247"/>
    <lineage>
        <taxon>Eukaryota</taxon>
        <taxon>Fungi</taxon>
        <taxon>Dikarya</taxon>
        <taxon>Ascomycota</taxon>
        <taxon>Saccharomycotina</taxon>
        <taxon>Pichiomycetes</taxon>
        <taxon>Pichiales</taxon>
        <taxon>Pichiaceae</taxon>
        <taxon>Pichia</taxon>
    </lineage>
</organism>
<dbReference type="AlphaFoldDB" id="A0A4T0WX93"/>
<dbReference type="Proteomes" id="UP000307173">
    <property type="component" value="Unassembled WGS sequence"/>
</dbReference>
<protein>
    <submittedName>
        <fullName evidence="1">Uncharacterized protein</fullName>
    </submittedName>
</protein>
<proteinExistence type="predicted"/>
<name>A0A4T0WX93_9ASCO</name>
<comment type="caution">
    <text evidence="1">The sequence shown here is derived from an EMBL/GenBank/DDBJ whole genome shotgun (WGS) entry which is preliminary data.</text>
</comment>
<gene>
    <name evidence="1" type="ORF">CANINC_004084</name>
</gene>
<evidence type="ECO:0000313" key="1">
    <source>
        <dbReference type="EMBL" id="TID17225.1"/>
    </source>
</evidence>
<reference evidence="1 2" key="1">
    <citation type="journal article" date="2019" name="Front. Genet.">
        <title>Whole-Genome Sequencing of the Opportunistic Yeast Pathogen Candida inconspicua Uncovers Its Hybrid Origin.</title>
        <authorList>
            <person name="Mixao V."/>
            <person name="Hansen A.P."/>
            <person name="Saus E."/>
            <person name="Boekhout T."/>
            <person name="Lass-Florl C."/>
            <person name="Gabaldon T."/>
        </authorList>
    </citation>
    <scope>NUCLEOTIDE SEQUENCE [LARGE SCALE GENOMIC DNA]</scope>
    <source>
        <strain evidence="1 2">CBS 180</strain>
    </source>
</reference>
<keyword evidence="2" id="KW-1185">Reference proteome</keyword>